<reference evidence="3 4" key="1">
    <citation type="journal article" date="2019" name="Emerg. Microbes Infect.">
        <title>Comprehensive subspecies identification of 175 nontuberculous mycobacteria species based on 7547 genomic profiles.</title>
        <authorList>
            <person name="Matsumoto Y."/>
            <person name="Kinjo T."/>
            <person name="Motooka D."/>
            <person name="Nabeya D."/>
            <person name="Jung N."/>
            <person name="Uechi K."/>
            <person name="Horii T."/>
            <person name="Iida T."/>
            <person name="Fujita J."/>
            <person name="Nakamura S."/>
        </authorList>
    </citation>
    <scope>NUCLEOTIDE SEQUENCE [LARGE SCALE GENOMIC DNA]</scope>
    <source>
        <strain evidence="3 4">JCM 12143</strain>
    </source>
</reference>
<gene>
    <name evidence="3" type="ORF">MTER_31000</name>
</gene>
<keyword evidence="1" id="KW-0732">Signal</keyword>
<proteinExistence type="predicted"/>
<dbReference type="RefSeq" id="WP_085262531.1">
    <property type="nucleotide sequence ID" value="NZ_AP022564.1"/>
</dbReference>
<evidence type="ECO:0000313" key="3">
    <source>
        <dbReference type="EMBL" id="BBX23689.1"/>
    </source>
</evidence>
<protein>
    <submittedName>
        <fullName evidence="3">Membrane protein</fullName>
    </submittedName>
</protein>
<feature type="domain" description="Haemophore haem-binding" evidence="2">
    <location>
        <begin position="37"/>
        <end position="113"/>
    </location>
</feature>
<dbReference type="GO" id="GO:0020037">
    <property type="term" value="F:heme binding"/>
    <property type="evidence" value="ECO:0007669"/>
    <property type="project" value="InterPro"/>
</dbReference>
<dbReference type="InterPro" id="IPR032407">
    <property type="entry name" value="MHB"/>
</dbReference>
<dbReference type="EMBL" id="AP022564">
    <property type="protein sequence ID" value="BBX23689.1"/>
    <property type="molecule type" value="Genomic_DNA"/>
</dbReference>
<dbReference type="NCBIfam" id="TIGR04529">
    <property type="entry name" value="MTB_hemophore"/>
    <property type="match status" value="1"/>
</dbReference>
<sequence>MAFALTRRTLPRLCGVGLTVFTAGLLAPSAAMADPPPGCTAADLADVAAGVAASTSGYLFAHPDVNEFYTGLNNRPDDEVPEAIRSYFDTNPQAHADLLALRRPLTDFRSRCGLPDADRPLLGQ</sequence>
<organism evidence="3 4">
    <name type="scientific">Mycolicibacter terrae</name>
    <dbReference type="NCBI Taxonomy" id="1788"/>
    <lineage>
        <taxon>Bacteria</taxon>
        <taxon>Bacillati</taxon>
        <taxon>Actinomycetota</taxon>
        <taxon>Actinomycetes</taxon>
        <taxon>Mycobacteriales</taxon>
        <taxon>Mycobacteriaceae</taxon>
        <taxon>Mycolicibacter</taxon>
    </lineage>
</organism>
<accession>A0AAD1HZH2</accession>
<name>A0AAD1HZH2_9MYCO</name>
<dbReference type="Gene3D" id="1.20.20.20">
    <property type="entry name" value="Haemophore, haem-binding domain"/>
    <property type="match status" value="1"/>
</dbReference>
<keyword evidence="4" id="KW-1185">Reference proteome</keyword>
<dbReference type="Pfam" id="PF16525">
    <property type="entry name" value="MHB"/>
    <property type="match status" value="1"/>
</dbReference>
<dbReference type="InterPro" id="IPR038378">
    <property type="entry name" value="MHB_sf"/>
</dbReference>
<dbReference type="Proteomes" id="UP000467636">
    <property type="component" value="Chromosome"/>
</dbReference>
<evidence type="ECO:0000313" key="4">
    <source>
        <dbReference type="Proteomes" id="UP000467636"/>
    </source>
</evidence>
<feature type="signal peptide" evidence="1">
    <location>
        <begin position="1"/>
        <end position="33"/>
    </location>
</feature>
<dbReference type="AlphaFoldDB" id="A0AAD1HZH2"/>
<evidence type="ECO:0000259" key="2">
    <source>
        <dbReference type="Pfam" id="PF16525"/>
    </source>
</evidence>
<feature type="chain" id="PRO_5042200879" evidence="1">
    <location>
        <begin position="34"/>
        <end position="124"/>
    </location>
</feature>
<evidence type="ECO:0000256" key="1">
    <source>
        <dbReference type="SAM" id="SignalP"/>
    </source>
</evidence>